<organism evidence="3 4">
    <name type="scientific">Porites lobata</name>
    <dbReference type="NCBI Taxonomy" id="104759"/>
    <lineage>
        <taxon>Eukaryota</taxon>
        <taxon>Metazoa</taxon>
        <taxon>Cnidaria</taxon>
        <taxon>Anthozoa</taxon>
        <taxon>Hexacorallia</taxon>
        <taxon>Scleractinia</taxon>
        <taxon>Fungiina</taxon>
        <taxon>Poritidae</taxon>
        <taxon>Porites</taxon>
    </lineage>
</organism>
<protein>
    <submittedName>
        <fullName evidence="3">Uncharacterized protein</fullName>
    </submittedName>
</protein>
<evidence type="ECO:0000256" key="1">
    <source>
        <dbReference type="SAM" id="Phobius"/>
    </source>
</evidence>
<keyword evidence="4" id="KW-1185">Reference proteome</keyword>
<reference evidence="3 4" key="1">
    <citation type="submission" date="2022-05" db="EMBL/GenBank/DDBJ databases">
        <authorList>
            <consortium name="Genoscope - CEA"/>
            <person name="William W."/>
        </authorList>
    </citation>
    <scope>NUCLEOTIDE SEQUENCE [LARGE SCALE GENOMIC DNA]</scope>
</reference>
<dbReference type="Proteomes" id="UP001159405">
    <property type="component" value="Unassembled WGS sequence"/>
</dbReference>
<comment type="caution">
    <text evidence="3">The sequence shown here is derived from an EMBL/GenBank/DDBJ whole genome shotgun (WGS) entry which is preliminary data.</text>
</comment>
<evidence type="ECO:0000313" key="4">
    <source>
        <dbReference type="Proteomes" id="UP001159405"/>
    </source>
</evidence>
<keyword evidence="1" id="KW-0812">Transmembrane</keyword>
<evidence type="ECO:0000313" key="3">
    <source>
        <dbReference type="EMBL" id="CAH3158756.1"/>
    </source>
</evidence>
<feature type="chain" id="PRO_5045554162" evidence="2">
    <location>
        <begin position="19"/>
        <end position="224"/>
    </location>
</feature>
<keyword evidence="2" id="KW-0732">Signal</keyword>
<feature type="signal peptide" evidence="2">
    <location>
        <begin position="1"/>
        <end position="18"/>
    </location>
</feature>
<name>A0ABN8QB55_9CNID</name>
<gene>
    <name evidence="3" type="ORF">PLOB_00003376</name>
</gene>
<sequence>MARLLWVILLYFVILEDSHQLMLRDQSPSNNQGASIEVCFKAFSNSTVETFKSTLRNASSEGRVNLTLYNIYVVQTHVEAEQLPRKRKKLSSHRLETWQVIAIVAFVILLVMAIIIYRLHTQNSKLKCQAILMEAIPSNNPHVKSKSFSKVQDTNQIAISLSEFPYLSLCLSIQSPPSSESHYKQSNFSVDIPQLNIRSLVSNFEALFKMIGTSGPNCSENGLP</sequence>
<feature type="transmembrane region" description="Helical" evidence="1">
    <location>
        <begin position="97"/>
        <end position="117"/>
    </location>
</feature>
<evidence type="ECO:0000256" key="2">
    <source>
        <dbReference type="SAM" id="SignalP"/>
    </source>
</evidence>
<dbReference type="EMBL" id="CALNXK010000112">
    <property type="protein sequence ID" value="CAH3158756.1"/>
    <property type="molecule type" value="Genomic_DNA"/>
</dbReference>
<keyword evidence="1" id="KW-1133">Transmembrane helix</keyword>
<proteinExistence type="predicted"/>
<accession>A0ABN8QB55</accession>
<keyword evidence="1" id="KW-0472">Membrane</keyword>